<dbReference type="Pfam" id="PF02586">
    <property type="entry name" value="SRAP"/>
    <property type="match status" value="1"/>
</dbReference>
<evidence type="ECO:0000256" key="4">
    <source>
        <dbReference type="ARBA" id="ARBA00022801"/>
    </source>
</evidence>
<evidence type="ECO:0000313" key="10">
    <source>
        <dbReference type="Proteomes" id="UP000366819"/>
    </source>
</evidence>
<evidence type="ECO:0000256" key="8">
    <source>
        <dbReference type="RuleBase" id="RU364100"/>
    </source>
</evidence>
<dbReference type="GO" id="GO:0003697">
    <property type="term" value="F:single-stranded DNA binding"/>
    <property type="evidence" value="ECO:0007669"/>
    <property type="project" value="InterPro"/>
</dbReference>
<reference evidence="9 10" key="1">
    <citation type="submission" date="2019-08" db="EMBL/GenBank/DDBJ databases">
        <authorList>
            <person name="Peeters C."/>
        </authorList>
    </citation>
    <scope>NUCLEOTIDE SEQUENCE [LARGE SCALE GENOMIC DNA]</scope>
    <source>
        <strain evidence="9 10">LMG 31011</strain>
    </source>
</reference>
<gene>
    <name evidence="9" type="ORF">PAQ31011_05131</name>
</gene>
<name>A0A5E4Z6E1_9BURK</name>
<keyword evidence="5" id="KW-0190">Covalent protein-DNA linkage</keyword>
<keyword evidence="3" id="KW-0227">DNA damage</keyword>
<evidence type="ECO:0000313" key="9">
    <source>
        <dbReference type="EMBL" id="VVE56689.1"/>
    </source>
</evidence>
<evidence type="ECO:0000256" key="2">
    <source>
        <dbReference type="ARBA" id="ARBA00022670"/>
    </source>
</evidence>
<keyword evidence="4 8" id="KW-0378">Hydrolase</keyword>
<dbReference type="Gene3D" id="3.90.1680.10">
    <property type="entry name" value="SOS response associated peptidase-like"/>
    <property type="match status" value="1"/>
</dbReference>
<dbReference type="EMBL" id="CABPSN010000012">
    <property type="protein sequence ID" value="VVE56689.1"/>
    <property type="molecule type" value="Genomic_DNA"/>
</dbReference>
<dbReference type="GO" id="GO:0006508">
    <property type="term" value="P:proteolysis"/>
    <property type="evidence" value="ECO:0007669"/>
    <property type="project" value="UniProtKB-KW"/>
</dbReference>
<dbReference type="InterPro" id="IPR036590">
    <property type="entry name" value="SRAP-like"/>
</dbReference>
<evidence type="ECO:0000256" key="1">
    <source>
        <dbReference type="ARBA" id="ARBA00008136"/>
    </source>
</evidence>
<dbReference type="Proteomes" id="UP000366819">
    <property type="component" value="Unassembled WGS sequence"/>
</dbReference>
<dbReference type="PANTHER" id="PTHR13604">
    <property type="entry name" value="DC12-RELATED"/>
    <property type="match status" value="1"/>
</dbReference>
<dbReference type="OrthoDB" id="107650at2"/>
<proteinExistence type="inferred from homology"/>
<protein>
    <recommendedName>
        <fullName evidence="8">Abasic site processing protein</fullName>
        <ecNumber evidence="8">3.4.-.-</ecNumber>
    </recommendedName>
</protein>
<dbReference type="GO" id="GO:0016829">
    <property type="term" value="F:lyase activity"/>
    <property type="evidence" value="ECO:0007669"/>
    <property type="project" value="UniProtKB-KW"/>
</dbReference>
<dbReference type="SUPFAM" id="SSF143081">
    <property type="entry name" value="BB1717-like"/>
    <property type="match status" value="1"/>
</dbReference>
<evidence type="ECO:0000256" key="7">
    <source>
        <dbReference type="ARBA" id="ARBA00023239"/>
    </source>
</evidence>
<keyword evidence="7" id="KW-0456">Lyase</keyword>
<evidence type="ECO:0000256" key="5">
    <source>
        <dbReference type="ARBA" id="ARBA00023124"/>
    </source>
</evidence>
<sequence>MCYSAQVEASFRQYERMFGAQLDLPAFFGLYAGRAAGDKVKVPKAVDAAFKRAADPQTADIRESIRRFEITQAATLEQELFKQRARLGDAERSLQTKVTKAAAESKRIATDKITATLRRLDDLRRDELKDRDSRIFPGVYAPVMVMEGGRRVIKPMRYQCRPAGKPANYDTRFPATYNARKDSLDGFWKGQFGVTHGLVLVSVFYENVSRARMEHRELAPGEKDENVVLEFRPDADEPMLVACLWSHWTGAGQPDLDSFAAITDEPPPEVSAAGHDRCIVPIKPANVDAWLSPSQDDLQRQFAILDDRERPYYAHRLAA</sequence>
<keyword evidence="6" id="KW-0238">DNA-binding</keyword>
<dbReference type="InterPro" id="IPR003738">
    <property type="entry name" value="SRAP"/>
</dbReference>
<dbReference type="GO" id="GO:0008233">
    <property type="term" value="F:peptidase activity"/>
    <property type="evidence" value="ECO:0007669"/>
    <property type="project" value="UniProtKB-KW"/>
</dbReference>
<evidence type="ECO:0000256" key="6">
    <source>
        <dbReference type="ARBA" id="ARBA00023125"/>
    </source>
</evidence>
<dbReference type="EC" id="3.4.-.-" evidence="8"/>
<keyword evidence="2 8" id="KW-0645">Protease</keyword>
<evidence type="ECO:0000256" key="3">
    <source>
        <dbReference type="ARBA" id="ARBA00022763"/>
    </source>
</evidence>
<keyword evidence="10" id="KW-1185">Reference proteome</keyword>
<dbReference type="GO" id="GO:0106300">
    <property type="term" value="P:protein-DNA covalent cross-linking repair"/>
    <property type="evidence" value="ECO:0007669"/>
    <property type="project" value="InterPro"/>
</dbReference>
<organism evidence="9 10">
    <name type="scientific">Pandoraea aquatica</name>
    <dbReference type="NCBI Taxonomy" id="2508290"/>
    <lineage>
        <taxon>Bacteria</taxon>
        <taxon>Pseudomonadati</taxon>
        <taxon>Pseudomonadota</taxon>
        <taxon>Betaproteobacteria</taxon>
        <taxon>Burkholderiales</taxon>
        <taxon>Burkholderiaceae</taxon>
        <taxon>Pandoraea</taxon>
    </lineage>
</organism>
<accession>A0A5E4Z6E1</accession>
<dbReference type="PANTHER" id="PTHR13604:SF0">
    <property type="entry name" value="ABASIC SITE PROCESSING PROTEIN HMCES"/>
    <property type="match status" value="1"/>
</dbReference>
<dbReference type="AlphaFoldDB" id="A0A5E4Z6E1"/>
<comment type="similarity">
    <text evidence="1 8">Belongs to the SOS response-associated peptidase family.</text>
</comment>
<dbReference type="RefSeq" id="WP_150578397.1">
    <property type="nucleotide sequence ID" value="NZ_CABPSN010000012.1"/>
</dbReference>